<feature type="transmembrane region" description="Helical" evidence="5">
    <location>
        <begin position="368"/>
        <end position="386"/>
    </location>
</feature>
<dbReference type="InterPro" id="IPR007016">
    <property type="entry name" value="O-antigen_ligase-rel_domated"/>
</dbReference>
<sequence length="415" mass="48563">MEEVKNKTRKSLFYFLLFWVIIRPSLDILSQKEIKISTPFLNFNFNVNIFLGSWIFLIGFLFLIRNLKVLQSTALFYPIILFLSLSFASIFYSLDSSVSLREFIRIAGIFLLYFLVYQLMENKKDWFLLLKIILVSYFLPAVFAVFQLISGRGLVDEFGGFYRIYGTFAHPNPFAFYAFFIFGLVFSLLLTKDKELKLWFKEKDGKIILGISAVILTFLILATYSRSALACFFGFIFIFGIFKYRKLLLAGFSLFWVIYFSSPVFQERIWELITLDPYGSVVWRLRFWRDMIPLFFWHPWFGYGLGVFTKLAEFYRGFKFGSLEAHNDFLKILLENGILGLLAYFWIIIGLLLCLFKIFINSQNSQKIFSLGLLGISMALFGASFFDNILRVTALQWSFWVLMAGWLKINQIKSG</sequence>
<comment type="caution">
    <text evidence="7">The sequence shown here is derived from an EMBL/GenBank/DDBJ whole genome shotgun (WGS) entry which is preliminary data.</text>
</comment>
<dbReference type="GO" id="GO:0016020">
    <property type="term" value="C:membrane"/>
    <property type="evidence" value="ECO:0007669"/>
    <property type="project" value="UniProtKB-SubCell"/>
</dbReference>
<feature type="transmembrane region" description="Helical" evidence="5">
    <location>
        <begin position="294"/>
        <end position="312"/>
    </location>
</feature>
<dbReference type="PANTHER" id="PTHR37422">
    <property type="entry name" value="TEICHURONIC ACID BIOSYNTHESIS PROTEIN TUAE"/>
    <property type="match status" value="1"/>
</dbReference>
<dbReference type="Pfam" id="PF04932">
    <property type="entry name" value="Wzy_C"/>
    <property type="match status" value="1"/>
</dbReference>
<dbReference type="AlphaFoldDB" id="A0A1F4USQ7"/>
<evidence type="ECO:0000256" key="5">
    <source>
        <dbReference type="SAM" id="Phobius"/>
    </source>
</evidence>
<feature type="transmembrane region" description="Helical" evidence="5">
    <location>
        <begin position="174"/>
        <end position="191"/>
    </location>
</feature>
<organism evidence="7 8">
    <name type="scientific">candidate division WWE3 bacterium RIFCSPHIGHO2_01_FULL_35_17</name>
    <dbReference type="NCBI Taxonomy" id="1802614"/>
    <lineage>
        <taxon>Bacteria</taxon>
        <taxon>Katanobacteria</taxon>
    </lineage>
</organism>
<dbReference type="Proteomes" id="UP000176444">
    <property type="component" value="Unassembled WGS sequence"/>
</dbReference>
<proteinExistence type="predicted"/>
<name>A0A1F4USQ7_UNCKA</name>
<dbReference type="InterPro" id="IPR051533">
    <property type="entry name" value="WaaL-like"/>
</dbReference>
<feature type="transmembrane region" description="Helical" evidence="5">
    <location>
        <begin position="211"/>
        <end position="241"/>
    </location>
</feature>
<comment type="subcellular location">
    <subcellularLocation>
        <location evidence="1">Membrane</location>
        <topology evidence="1">Multi-pass membrane protein</topology>
    </subcellularLocation>
</comment>
<feature type="transmembrane region" description="Helical" evidence="5">
    <location>
        <begin position="132"/>
        <end position="154"/>
    </location>
</feature>
<feature type="transmembrane region" description="Helical" evidence="5">
    <location>
        <begin position="12"/>
        <end position="31"/>
    </location>
</feature>
<dbReference type="EMBL" id="MEUX01000003">
    <property type="protein sequence ID" value="OGC48005.1"/>
    <property type="molecule type" value="Genomic_DNA"/>
</dbReference>
<keyword evidence="3 5" id="KW-1133">Transmembrane helix</keyword>
<keyword evidence="4 5" id="KW-0472">Membrane</keyword>
<evidence type="ECO:0000256" key="4">
    <source>
        <dbReference type="ARBA" id="ARBA00023136"/>
    </source>
</evidence>
<evidence type="ECO:0000256" key="3">
    <source>
        <dbReference type="ARBA" id="ARBA00022989"/>
    </source>
</evidence>
<feature type="domain" description="O-antigen ligase-related" evidence="6">
    <location>
        <begin position="212"/>
        <end position="345"/>
    </location>
</feature>
<feature type="transmembrane region" description="Helical" evidence="5">
    <location>
        <begin position="247"/>
        <end position="265"/>
    </location>
</feature>
<keyword evidence="2 5" id="KW-0812">Transmembrane</keyword>
<dbReference type="PANTHER" id="PTHR37422:SF17">
    <property type="entry name" value="O-ANTIGEN LIGASE"/>
    <property type="match status" value="1"/>
</dbReference>
<evidence type="ECO:0000313" key="7">
    <source>
        <dbReference type="EMBL" id="OGC48005.1"/>
    </source>
</evidence>
<feature type="transmembrane region" description="Helical" evidence="5">
    <location>
        <begin position="332"/>
        <end position="356"/>
    </location>
</feature>
<gene>
    <name evidence="7" type="ORF">A2713_00620</name>
</gene>
<evidence type="ECO:0000256" key="1">
    <source>
        <dbReference type="ARBA" id="ARBA00004141"/>
    </source>
</evidence>
<protein>
    <recommendedName>
        <fullName evidence="6">O-antigen ligase-related domain-containing protein</fullName>
    </recommendedName>
</protein>
<reference evidence="7 8" key="1">
    <citation type="journal article" date="2016" name="Nat. Commun.">
        <title>Thousands of microbial genomes shed light on interconnected biogeochemical processes in an aquifer system.</title>
        <authorList>
            <person name="Anantharaman K."/>
            <person name="Brown C.T."/>
            <person name="Hug L.A."/>
            <person name="Sharon I."/>
            <person name="Castelle C.J."/>
            <person name="Probst A.J."/>
            <person name="Thomas B.C."/>
            <person name="Singh A."/>
            <person name="Wilkins M.J."/>
            <person name="Karaoz U."/>
            <person name="Brodie E.L."/>
            <person name="Williams K.H."/>
            <person name="Hubbard S.S."/>
            <person name="Banfield J.F."/>
        </authorList>
    </citation>
    <scope>NUCLEOTIDE SEQUENCE [LARGE SCALE GENOMIC DNA]</scope>
</reference>
<feature type="transmembrane region" description="Helical" evidence="5">
    <location>
        <begin position="75"/>
        <end position="94"/>
    </location>
</feature>
<evidence type="ECO:0000313" key="8">
    <source>
        <dbReference type="Proteomes" id="UP000176444"/>
    </source>
</evidence>
<feature type="transmembrane region" description="Helical" evidence="5">
    <location>
        <begin position="100"/>
        <end position="120"/>
    </location>
</feature>
<accession>A0A1F4USQ7</accession>
<evidence type="ECO:0000259" key="6">
    <source>
        <dbReference type="Pfam" id="PF04932"/>
    </source>
</evidence>
<evidence type="ECO:0000256" key="2">
    <source>
        <dbReference type="ARBA" id="ARBA00022692"/>
    </source>
</evidence>
<feature type="transmembrane region" description="Helical" evidence="5">
    <location>
        <begin position="43"/>
        <end position="63"/>
    </location>
</feature>